<dbReference type="GO" id="GO:0005886">
    <property type="term" value="C:plasma membrane"/>
    <property type="evidence" value="ECO:0007669"/>
    <property type="project" value="UniProtKB-SubCell"/>
</dbReference>
<keyword evidence="21" id="KW-1185">Reference proteome</keyword>
<feature type="transmembrane region" description="Helical" evidence="18">
    <location>
        <begin position="171"/>
        <end position="189"/>
    </location>
</feature>
<dbReference type="STRING" id="7998.ENSIPUP00000019498"/>
<dbReference type="RefSeq" id="XP_017307304.1">
    <property type="nucleotide sequence ID" value="XM_017451815.3"/>
</dbReference>
<dbReference type="OMA" id="QCQKQVA"/>
<dbReference type="FunFam" id="1.20.1070.10:FF:000040">
    <property type="entry name" value="Coagulation factor 2 (thrombin) receptor"/>
    <property type="match status" value="1"/>
</dbReference>
<evidence type="ECO:0000256" key="14">
    <source>
        <dbReference type="ARBA" id="ARBA00023224"/>
    </source>
</evidence>
<keyword evidence="10 18" id="KW-0472">Membrane</keyword>
<evidence type="ECO:0000256" key="19">
    <source>
        <dbReference type="SAM" id="SignalP"/>
    </source>
</evidence>
<dbReference type="PRINTS" id="PR00237">
    <property type="entry name" value="GPCRRHODOPSN"/>
</dbReference>
<evidence type="ECO:0000256" key="3">
    <source>
        <dbReference type="ARBA" id="ARBA00022475"/>
    </source>
</evidence>
<keyword evidence="14 17" id="KW-0807">Transducer</keyword>
<keyword evidence="9" id="KW-0094">Blood coagulation</keyword>
<gene>
    <name evidence="22" type="primary">f2r</name>
</gene>
<comment type="similarity">
    <text evidence="17">Belongs to the G-protein coupled receptor 1 family.</text>
</comment>
<accession>A0A2D0PMR5</accession>
<dbReference type="CTD" id="2149"/>
<protein>
    <recommendedName>
        <fullName evidence="2">Proteinase-activated receptor 1</fullName>
    </recommendedName>
    <alternativeName>
        <fullName evidence="15">Thrombin receptor</fullName>
    </alternativeName>
</protein>
<dbReference type="Proteomes" id="UP000221080">
    <property type="component" value="Chromosome 22"/>
</dbReference>
<feature type="transmembrane region" description="Helical" evidence="18">
    <location>
        <begin position="340"/>
        <end position="363"/>
    </location>
</feature>
<comment type="subcellular location">
    <subcellularLocation>
        <location evidence="1">Cell membrane</location>
        <topology evidence="1">Multi-pass membrane protein</topology>
    </subcellularLocation>
</comment>
<dbReference type="GO" id="GO:0007596">
    <property type="term" value="P:blood coagulation"/>
    <property type="evidence" value="ECO:0007669"/>
    <property type="project" value="UniProtKB-KW"/>
</dbReference>
<evidence type="ECO:0000256" key="6">
    <source>
        <dbReference type="ARBA" id="ARBA00022729"/>
    </source>
</evidence>
<keyword evidence="5" id="KW-0356">Hemostasis</keyword>
<keyword evidence="11 16" id="KW-1015">Disulfide bond</keyword>
<dbReference type="GO" id="GO:0035025">
    <property type="term" value="P:positive regulation of Rho protein signal transduction"/>
    <property type="evidence" value="ECO:0007669"/>
    <property type="project" value="TreeGrafter"/>
</dbReference>
<keyword evidence="12 17" id="KW-0675">Receptor</keyword>
<evidence type="ECO:0000259" key="20">
    <source>
        <dbReference type="PROSITE" id="PS50262"/>
    </source>
</evidence>
<feature type="transmembrane region" description="Helical" evidence="18">
    <location>
        <begin position="258"/>
        <end position="291"/>
    </location>
</feature>
<dbReference type="GO" id="GO:0015057">
    <property type="term" value="F:thrombin-activated receptor activity"/>
    <property type="evidence" value="ECO:0007669"/>
    <property type="project" value="InterPro"/>
</dbReference>
<reference evidence="22" key="2">
    <citation type="submission" date="2025-08" db="UniProtKB">
        <authorList>
            <consortium name="RefSeq"/>
        </authorList>
    </citation>
    <scope>IDENTIFICATION</scope>
    <source>
        <tissue evidence="22">Blood</tissue>
    </source>
</reference>
<evidence type="ECO:0000313" key="22">
    <source>
        <dbReference type="RefSeq" id="XP_017307304.1"/>
    </source>
</evidence>
<evidence type="ECO:0000256" key="15">
    <source>
        <dbReference type="ARBA" id="ARBA00031780"/>
    </source>
</evidence>
<keyword evidence="4 17" id="KW-0812">Transmembrane</keyword>
<evidence type="ECO:0000256" key="17">
    <source>
        <dbReference type="RuleBase" id="RU000688"/>
    </source>
</evidence>
<evidence type="ECO:0000256" key="1">
    <source>
        <dbReference type="ARBA" id="ARBA00004651"/>
    </source>
</evidence>
<keyword evidence="6 19" id="KW-0732">Signal</keyword>
<feature type="signal peptide" evidence="19">
    <location>
        <begin position="1"/>
        <end position="16"/>
    </location>
</feature>
<evidence type="ECO:0000256" key="2">
    <source>
        <dbReference type="ARBA" id="ARBA00019705"/>
    </source>
</evidence>
<feature type="domain" description="G-protein coupled receptors family 1 profile" evidence="20">
    <location>
        <begin position="110"/>
        <end position="361"/>
    </location>
</feature>
<sequence>MVRYFILTALLPLVATTTLIPNSDFSDKQSIVRTFSGFFRTVTDEPFDYLDVQEGSGSGFSQEREREQRHPAGKRLYHISKEASQFLTSPLVTVFIPTIYTLIFLISVPLNVLALFMFIRRVHPKKPAAIYMLNLACADLLFVLLLPFRIAYHYNGNHWIYGSAMCRVVTAAFYCNMYCSVLLITCIAVDRFLAVVYPIDSLMWRSPRNASAACAAMWLLSIGGVTPLLVSEHTVHVSELDITTCHDVMDIEHLRGYYLYFFPIFSSLFFFIPFLFTTVCYIGVIQTLCALGGENRARKSRAVAMAATVFALFTACFAPTNIILLTHYVRFARTHDDASYAAYLVATCVGSLSCCLDPLIYYFGSSRCQKQVLAFFKRRSALERSQLSSSSGSTTSSKLETFKSNLSSQYSKLVA</sequence>
<dbReference type="CDD" id="cd15369">
    <property type="entry name" value="7tmA_PAR1"/>
    <property type="match status" value="1"/>
</dbReference>
<dbReference type="PROSITE" id="PS00237">
    <property type="entry name" value="G_PROTEIN_RECEP_F1_1"/>
    <property type="match status" value="1"/>
</dbReference>
<dbReference type="PANTHER" id="PTHR24232">
    <property type="entry name" value="G-PROTEIN COUPLED RECEPTOR"/>
    <property type="match status" value="1"/>
</dbReference>
<dbReference type="GO" id="GO:0030194">
    <property type="term" value="P:positive regulation of blood coagulation"/>
    <property type="evidence" value="ECO:0007669"/>
    <property type="project" value="TreeGrafter"/>
</dbReference>
<keyword evidence="7 18" id="KW-1133">Transmembrane helix</keyword>
<feature type="transmembrane region" description="Helical" evidence="18">
    <location>
        <begin position="210"/>
        <end position="230"/>
    </location>
</feature>
<dbReference type="PANTHER" id="PTHR24232:SF20">
    <property type="entry name" value="PROTEINASE-ACTIVATED RECEPTOR 1"/>
    <property type="match status" value="1"/>
</dbReference>
<dbReference type="InterPro" id="IPR003912">
    <property type="entry name" value="Protea_act_rcpt"/>
</dbReference>
<name>A0A2D0PMR5_ICTPU</name>
<evidence type="ECO:0000256" key="7">
    <source>
        <dbReference type="ARBA" id="ARBA00022989"/>
    </source>
</evidence>
<evidence type="ECO:0000256" key="10">
    <source>
        <dbReference type="ARBA" id="ARBA00023136"/>
    </source>
</evidence>
<feature type="transmembrane region" description="Helical" evidence="18">
    <location>
        <begin position="303"/>
        <end position="328"/>
    </location>
</feature>
<dbReference type="GeneID" id="108255687"/>
<dbReference type="OrthoDB" id="8881832at2759"/>
<dbReference type="GO" id="GO:0007200">
    <property type="term" value="P:phospholipase C-activating G protein-coupled receptor signaling pathway"/>
    <property type="evidence" value="ECO:0007669"/>
    <property type="project" value="TreeGrafter"/>
</dbReference>
<evidence type="ECO:0000256" key="9">
    <source>
        <dbReference type="ARBA" id="ARBA00023084"/>
    </source>
</evidence>
<proteinExistence type="inferred from homology"/>
<feature type="chain" id="PRO_5012655074" description="Proteinase-activated receptor 1" evidence="19">
    <location>
        <begin position="17"/>
        <end position="415"/>
    </location>
</feature>
<reference evidence="21" key="1">
    <citation type="journal article" date="2016" name="Nat. Commun.">
        <title>The channel catfish genome sequence provides insights into the evolution of scale formation in teleosts.</title>
        <authorList>
            <person name="Liu Z."/>
            <person name="Liu S."/>
            <person name="Yao J."/>
            <person name="Bao L."/>
            <person name="Zhang J."/>
            <person name="Li Y."/>
            <person name="Jiang C."/>
            <person name="Sun L."/>
            <person name="Wang R."/>
            <person name="Zhang Y."/>
            <person name="Zhou T."/>
            <person name="Zeng Q."/>
            <person name="Fu Q."/>
            <person name="Gao S."/>
            <person name="Li N."/>
            <person name="Koren S."/>
            <person name="Jiang Y."/>
            <person name="Zimin A."/>
            <person name="Xu P."/>
            <person name="Phillippy A.M."/>
            <person name="Geng X."/>
            <person name="Song L."/>
            <person name="Sun F."/>
            <person name="Li C."/>
            <person name="Wang X."/>
            <person name="Chen A."/>
            <person name="Jin Y."/>
            <person name="Yuan Z."/>
            <person name="Yang Y."/>
            <person name="Tan S."/>
            <person name="Peatman E."/>
            <person name="Lu J."/>
            <person name="Qin Z."/>
            <person name="Dunham R."/>
            <person name="Li Z."/>
            <person name="Sonstegard T."/>
            <person name="Feng J."/>
            <person name="Danzmann R.G."/>
            <person name="Schroeder S."/>
            <person name="Scheffler B."/>
            <person name="Duke M.V."/>
            <person name="Ballard L."/>
            <person name="Kucuktas H."/>
            <person name="Kaltenboeck L."/>
            <person name="Liu H."/>
            <person name="Armbruster J."/>
            <person name="Xie Y."/>
            <person name="Kirby M.L."/>
            <person name="Tian Y."/>
            <person name="Flanagan M.E."/>
            <person name="Mu W."/>
            <person name="Waldbieser G.C."/>
        </authorList>
    </citation>
    <scope>NUCLEOTIDE SEQUENCE [LARGE SCALE GENOMIC DNA]</scope>
    <source>
        <strain evidence="21">SDA103</strain>
    </source>
</reference>
<dbReference type="PRINTS" id="PR01428">
    <property type="entry name" value="PROTEASEAR"/>
</dbReference>
<keyword evidence="13" id="KW-0325">Glycoprotein</keyword>
<dbReference type="InterPro" id="IPR000276">
    <property type="entry name" value="GPCR_Rhodpsn"/>
</dbReference>
<evidence type="ECO:0000313" key="21">
    <source>
        <dbReference type="Proteomes" id="UP000221080"/>
    </source>
</evidence>
<feature type="transmembrane region" description="Helical" evidence="18">
    <location>
        <begin position="94"/>
        <end position="119"/>
    </location>
</feature>
<evidence type="ECO:0000256" key="8">
    <source>
        <dbReference type="ARBA" id="ARBA00023040"/>
    </source>
</evidence>
<evidence type="ECO:0000256" key="11">
    <source>
        <dbReference type="ARBA" id="ARBA00023157"/>
    </source>
</evidence>
<keyword evidence="8 17" id="KW-0297">G-protein coupled receptor</keyword>
<dbReference type="PROSITE" id="PS50262">
    <property type="entry name" value="G_PROTEIN_RECEP_F1_2"/>
    <property type="match status" value="1"/>
</dbReference>
<organism evidence="21 22">
    <name type="scientific">Ictalurus punctatus</name>
    <name type="common">Channel catfish</name>
    <name type="synonym">Silurus punctatus</name>
    <dbReference type="NCBI Taxonomy" id="7998"/>
    <lineage>
        <taxon>Eukaryota</taxon>
        <taxon>Metazoa</taxon>
        <taxon>Chordata</taxon>
        <taxon>Craniata</taxon>
        <taxon>Vertebrata</taxon>
        <taxon>Euteleostomi</taxon>
        <taxon>Actinopterygii</taxon>
        <taxon>Neopterygii</taxon>
        <taxon>Teleostei</taxon>
        <taxon>Ostariophysi</taxon>
        <taxon>Siluriformes</taxon>
        <taxon>Ictaluridae</taxon>
        <taxon>Ictalurus</taxon>
    </lineage>
</organism>
<evidence type="ECO:0000256" key="18">
    <source>
        <dbReference type="SAM" id="Phobius"/>
    </source>
</evidence>
<keyword evidence="3" id="KW-1003">Cell membrane</keyword>
<evidence type="ECO:0000256" key="5">
    <source>
        <dbReference type="ARBA" id="ARBA00022696"/>
    </source>
</evidence>
<dbReference type="KEGG" id="ipu:108255687"/>
<evidence type="ECO:0000256" key="13">
    <source>
        <dbReference type="ARBA" id="ARBA00023180"/>
    </source>
</evidence>
<dbReference type="SUPFAM" id="SSF81321">
    <property type="entry name" value="Family A G protein-coupled receptor-like"/>
    <property type="match status" value="1"/>
</dbReference>
<evidence type="ECO:0000256" key="4">
    <source>
        <dbReference type="ARBA" id="ARBA00022692"/>
    </source>
</evidence>
<dbReference type="AlphaFoldDB" id="A0A2D0PMR5"/>
<evidence type="ECO:0000256" key="12">
    <source>
        <dbReference type="ARBA" id="ARBA00023170"/>
    </source>
</evidence>
<dbReference type="InterPro" id="IPR000935">
    <property type="entry name" value="Thrmbn_rcpt"/>
</dbReference>
<evidence type="ECO:0000256" key="16">
    <source>
        <dbReference type="PIRSR" id="PIRSR603912-52"/>
    </source>
</evidence>
<dbReference type="PRINTS" id="PR00908">
    <property type="entry name" value="THROMBINR"/>
</dbReference>
<dbReference type="Gene3D" id="1.20.1070.10">
    <property type="entry name" value="Rhodopsin 7-helix transmembrane proteins"/>
    <property type="match status" value="1"/>
</dbReference>
<dbReference type="InterPro" id="IPR017452">
    <property type="entry name" value="GPCR_Rhodpsn_7TM"/>
</dbReference>
<dbReference type="Pfam" id="PF00001">
    <property type="entry name" value="7tm_1"/>
    <property type="match status" value="1"/>
</dbReference>
<feature type="disulfide bond" evidence="16">
    <location>
        <begin position="166"/>
        <end position="245"/>
    </location>
</feature>
<feature type="transmembrane region" description="Helical" evidence="18">
    <location>
        <begin position="131"/>
        <end position="151"/>
    </location>
</feature>